<comment type="caution">
    <text evidence="2">The sequence shown here is derived from an EMBL/GenBank/DDBJ whole genome shotgun (WGS) entry which is preliminary data.</text>
</comment>
<evidence type="ECO:0000313" key="3">
    <source>
        <dbReference type="Proteomes" id="UP000177583"/>
    </source>
</evidence>
<feature type="transmembrane region" description="Helical" evidence="1">
    <location>
        <begin position="383"/>
        <end position="402"/>
    </location>
</feature>
<accession>A0A1F6GUE7</accession>
<dbReference type="Proteomes" id="UP000177583">
    <property type="component" value="Unassembled WGS sequence"/>
</dbReference>
<organism evidence="2 3">
    <name type="scientific">Candidatus Lambdaproteobacteria bacterium RIFOXYD2_FULL_56_26</name>
    <dbReference type="NCBI Taxonomy" id="1817773"/>
    <lineage>
        <taxon>Bacteria</taxon>
        <taxon>Pseudomonadati</taxon>
        <taxon>Pseudomonadota</taxon>
        <taxon>Candidatus Lambdaproteobacteria</taxon>
    </lineage>
</organism>
<feature type="transmembrane region" description="Helical" evidence="1">
    <location>
        <begin position="226"/>
        <end position="246"/>
    </location>
</feature>
<feature type="transmembrane region" description="Helical" evidence="1">
    <location>
        <begin position="354"/>
        <end position="371"/>
    </location>
</feature>
<feature type="transmembrane region" description="Helical" evidence="1">
    <location>
        <begin position="197"/>
        <end position="214"/>
    </location>
</feature>
<feature type="transmembrane region" description="Helical" evidence="1">
    <location>
        <begin position="131"/>
        <end position="150"/>
    </location>
</feature>
<feature type="transmembrane region" description="Helical" evidence="1">
    <location>
        <begin position="292"/>
        <end position="314"/>
    </location>
</feature>
<evidence type="ECO:0000256" key="1">
    <source>
        <dbReference type="SAM" id="Phobius"/>
    </source>
</evidence>
<keyword evidence="1" id="KW-0472">Membrane</keyword>
<feature type="transmembrane region" description="Helical" evidence="1">
    <location>
        <begin position="162"/>
        <end position="191"/>
    </location>
</feature>
<sequence length="547" mass="61700">MPLNSKTISLAVLGLVMLVWTYQQRNLFFQAGAVSYSGDVASYEGSAEEYFNRWQQTHWNSPEEGFRLFRLLLPFPEANKPGYSYQIFLTKLLVAQIAPDFVPGALRILQWALYLGSVGLGYGLLRKWEVGSWVALCFSVIPLFSFDVLLNAQIGYPGLAGLFWFLWVLLLFDRTSTLGLVLLGGVTFYAVASTPHLLPVVLAFCLYQGALVFYDPHRNRPTYRLNLAQLYRLFAFLPGAFGVWLLSELTYQLRSEFDGFSVPLLQNLFGQAHSAGKFGGELPYSPEYLVAYAQYAFGSGFWMLFVLAGAWVLWPGNLSSRLRLWTGGEGLATWVCLVSWALIVLLKLPCIGRLYTPTLFLMVLLAALGCSRLGKLGSWGRRGLPQGMALLCLGAVLLHFYFPPPLNHEADGLAQFGADLVETRQFSGFSPSELRQVLLGKKLVIQGWHHFSNTWLHDCELLFVLAEYSKEAHPSVLMHVHLPNNDFGTCFENDYAYHGLCRDWRIVFGSFTYFEQFPPLEKFVIDADPFLAWLEQNPDRTFGTCPK</sequence>
<feature type="transmembrane region" description="Helical" evidence="1">
    <location>
        <begin position="326"/>
        <end position="348"/>
    </location>
</feature>
<keyword evidence="1" id="KW-1133">Transmembrane helix</keyword>
<feature type="transmembrane region" description="Helical" evidence="1">
    <location>
        <begin position="6"/>
        <end position="22"/>
    </location>
</feature>
<dbReference type="AlphaFoldDB" id="A0A1F6GUE7"/>
<protein>
    <submittedName>
        <fullName evidence="2">Uncharacterized protein</fullName>
    </submittedName>
</protein>
<dbReference type="EMBL" id="MFNF01000028">
    <property type="protein sequence ID" value="OGH01802.1"/>
    <property type="molecule type" value="Genomic_DNA"/>
</dbReference>
<feature type="transmembrane region" description="Helical" evidence="1">
    <location>
        <begin position="108"/>
        <end position="125"/>
    </location>
</feature>
<reference evidence="2 3" key="1">
    <citation type="journal article" date="2016" name="Nat. Commun.">
        <title>Thousands of microbial genomes shed light on interconnected biogeochemical processes in an aquifer system.</title>
        <authorList>
            <person name="Anantharaman K."/>
            <person name="Brown C.T."/>
            <person name="Hug L.A."/>
            <person name="Sharon I."/>
            <person name="Castelle C.J."/>
            <person name="Probst A.J."/>
            <person name="Thomas B.C."/>
            <person name="Singh A."/>
            <person name="Wilkins M.J."/>
            <person name="Karaoz U."/>
            <person name="Brodie E.L."/>
            <person name="Williams K.H."/>
            <person name="Hubbard S.S."/>
            <person name="Banfield J.F."/>
        </authorList>
    </citation>
    <scope>NUCLEOTIDE SEQUENCE [LARGE SCALE GENOMIC DNA]</scope>
</reference>
<evidence type="ECO:0000313" key="2">
    <source>
        <dbReference type="EMBL" id="OGH01802.1"/>
    </source>
</evidence>
<gene>
    <name evidence="2" type="ORF">A2557_01790</name>
</gene>
<proteinExistence type="predicted"/>
<keyword evidence="1" id="KW-0812">Transmembrane</keyword>
<name>A0A1F6GUE7_9PROT</name>